<dbReference type="GO" id="GO:0003723">
    <property type="term" value="F:RNA binding"/>
    <property type="evidence" value="ECO:0007669"/>
    <property type="project" value="InterPro"/>
</dbReference>
<dbReference type="PANTHER" id="PTHR32343:SF22">
    <property type="entry name" value="LD29830P"/>
    <property type="match status" value="1"/>
</dbReference>
<organism evidence="3 4">
    <name type="scientific">Musa troglodytarum</name>
    <name type="common">fe'i banana</name>
    <dbReference type="NCBI Taxonomy" id="320322"/>
    <lineage>
        <taxon>Eukaryota</taxon>
        <taxon>Viridiplantae</taxon>
        <taxon>Streptophyta</taxon>
        <taxon>Embryophyta</taxon>
        <taxon>Tracheophyta</taxon>
        <taxon>Spermatophyta</taxon>
        <taxon>Magnoliopsida</taxon>
        <taxon>Liliopsida</taxon>
        <taxon>Zingiberales</taxon>
        <taxon>Musaceae</taxon>
        <taxon>Musa</taxon>
    </lineage>
</organism>
<keyword evidence="4" id="KW-1185">Reference proteome</keyword>
<dbReference type="CDD" id="cd12460">
    <property type="entry name" value="RRM2_CID8_like"/>
    <property type="match status" value="1"/>
</dbReference>
<feature type="domain" description="RRM" evidence="2">
    <location>
        <begin position="133"/>
        <end position="202"/>
    </location>
</feature>
<sequence length="315" mass="34795">MGAAAENEAGSEDKFVGRQSPAPAEAEAENQRDVRNLVDFPSKLNPSAKEFVPPSYTAWKFDGRLSAGAPIFVVASDYYSKGGIGHGGVRDSSSDGSSNNQLNRGRRNGYTQGWRRKNDRVRSVQSEESIRRTVFVSDIDHHVTEEKLAGIFATCGQVVDCRVCGDPRLVRFAFIEFFDEDGARAALDLDFTKLGYHPVRVLPSKTAILPVNPKFLPRSEDEKEMVSRTVYCTNIDKEVTQTEVKVFFEQFCGEVSRLKLLGDTHLTRIAFVEFVQAESAVRALNCSGIIVGTQQIRVSPSKTPVRPQAIQASSN</sequence>
<dbReference type="InterPro" id="IPR009818">
    <property type="entry name" value="PAM2_motif"/>
</dbReference>
<gene>
    <name evidence="3" type="ORF">MUK42_28367</name>
</gene>
<dbReference type="InterPro" id="IPR035979">
    <property type="entry name" value="RBD_domain_sf"/>
</dbReference>
<evidence type="ECO:0000313" key="3">
    <source>
        <dbReference type="EMBL" id="URD90418.1"/>
    </source>
</evidence>
<dbReference type="Pfam" id="PF07145">
    <property type="entry name" value="PAM2"/>
    <property type="match status" value="1"/>
</dbReference>
<dbReference type="PANTHER" id="PTHR32343">
    <property type="entry name" value="SERINE/ARGININE-RICH SPLICING FACTOR"/>
    <property type="match status" value="1"/>
</dbReference>
<name>A0A9E7JR66_9LILI</name>
<feature type="domain" description="RRM" evidence="2">
    <location>
        <begin position="229"/>
        <end position="299"/>
    </location>
</feature>
<evidence type="ECO:0000313" key="4">
    <source>
        <dbReference type="Proteomes" id="UP001055439"/>
    </source>
</evidence>
<dbReference type="OrthoDB" id="4726at2759"/>
<dbReference type="Pfam" id="PF00076">
    <property type="entry name" value="RRM_1"/>
    <property type="match status" value="2"/>
</dbReference>
<dbReference type="SMART" id="SM00360">
    <property type="entry name" value="RRM"/>
    <property type="match status" value="2"/>
</dbReference>
<accession>A0A9E7JR66</accession>
<dbReference type="Gene3D" id="3.30.70.330">
    <property type="match status" value="2"/>
</dbReference>
<dbReference type="InterPro" id="IPR034825">
    <property type="entry name" value="CID8-like_RRM2"/>
</dbReference>
<dbReference type="SUPFAM" id="SSF54928">
    <property type="entry name" value="RNA-binding domain, RBD"/>
    <property type="match status" value="2"/>
</dbReference>
<evidence type="ECO:0000256" key="1">
    <source>
        <dbReference type="SAM" id="MobiDB-lite"/>
    </source>
</evidence>
<evidence type="ECO:0000259" key="2">
    <source>
        <dbReference type="SMART" id="SM00360"/>
    </source>
</evidence>
<proteinExistence type="predicted"/>
<dbReference type="InterPro" id="IPR000504">
    <property type="entry name" value="RRM_dom"/>
</dbReference>
<dbReference type="AlphaFoldDB" id="A0A9E7JR66"/>
<feature type="region of interest" description="Disordered" evidence="1">
    <location>
        <begin position="1"/>
        <end position="33"/>
    </location>
</feature>
<protein>
    <submittedName>
        <fullName evidence="3">Ataxin-2 C-terminal region</fullName>
    </submittedName>
</protein>
<feature type="region of interest" description="Disordered" evidence="1">
    <location>
        <begin position="85"/>
        <end position="118"/>
    </location>
</feature>
<dbReference type="InterPro" id="IPR012677">
    <property type="entry name" value="Nucleotide-bd_a/b_plait_sf"/>
</dbReference>
<dbReference type="EMBL" id="CP097504">
    <property type="protein sequence ID" value="URD90418.1"/>
    <property type="molecule type" value="Genomic_DNA"/>
</dbReference>
<reference evidence="3" key="1">
    <citation type="submission" date="2022-05" db="EMBL/GenBank/DDBJ databases">
        <title>The Musa troglodytarum L. genome provides insights into the mechanism of non-climacteric behaviour and enrichment of carotenoids.</title>
        <authorList>
            <person name="Wang J."/>
        </authorList>
    </citation>
    <scope>NUCLEOTIDE SEQUENCE</scope>
    <source>
        <tissue evidence="3">Leaf</tissue>
    </source>
</reference>
<dbReference type="Proteomes" id="UP001055439">
    <property type="component" value="Chromosome 2"/>
</dbReference>